<keyword evidence="6 9" id="KW-1133">Transmembrane helix</keyword>
<comment type="pathway">
    <text evidence="9">Bacterial outer membrane biogenesis; lipopolysaccharide biosynthesis.</text>
</comment>
<dbReference type="Proteomes" id="UP000094844">
    <property type="component" value="Unassembled WGS sequence"/>
</dbReference>
<name>A0A1C6Z6B2_HAFAL</name>
<evidence type="ECO:0000313" key="10">
    <source>
        <dbReference type="EMBL" id="SCM54618.1"/>
    </source>
</evidence>
<protein>
    <recommendedName>
        <fullName evidence="9">Lipid A biosynthesis acyltransferase</fullName>
        <ecNumber evidence="9">2.3.1.241</ecNumber>
    </recommendedName>
    <alternativeName>
        <fullName evidence="9">Kdo(2)-lipid IV(A) acyltransferase</fullName>
    </alternativeName>
</protein>
<accession>A0A1C6Z6B2</accession>
<dbReference type="NCBIfam" id="NF005340">
    <property type="entry name" value="PRK06860.1"/>
    <property type="match status" value="1"/>
</dbReference>
<dbReference type="GO" id="GO:0009103">
    <property type="term" value="P:lipopolysaccharide biosynthetic process"/>
    <property type="evidence" value="ECO:0007669"/>
    <property type="project" value="UniProtKB-UniRule"/>
</dbReference>
<dbReference type="InterPro" id="IPR011920">
    <property type="entry name" value="Lipid_A_LpxL_LpxP"/>
</dbReference>
<keyword evidence="2 9" id="KW-0997">Cell inner membrane</keyword>
<dbReference type="GO" id="GO:0009245">
    <property type="term" value="P:lipid A biosynthetic process"/>
    <property type="evidence" value="ECO:0007669"/>
    <property type="project" value="InterPro"/>
</dbReference>
<comment type="similarity">
    <text evidence="9">Belongs to the LpxL/LpxM/LpxP family.</text>
</comment>
<dbReference type="STRING" id="569.A6V27_03910"/>
<dbReference type="Pfam" id="PF03279">
    <property type="entry name" value="Lip_A_acyltrans"/>
    <property type="match status" value="1"/>
</dbReference>
<gene>
    <name evidence="9 10" type="primary">lpxL</name>
    <name evidence="10" type="ORF">BN1044_04127</name>
</gene>
<evidence type="ECO:0000256" key="6">
    <source>
        <dbReference type="ARBA" id="ARBA00022989"/>
    </source>
</evidence>
<keyword evidence="8 9" id="KW-0012">Acyltransferase</keyword>
<evidence type="ECO:0000256" key="3">
    <source>
        <dbReference type="ARBA" id="ARBA00022679"/>
    </source>
</evidence>
<dbReference type="UniPathway" id="UPA00030"/>
<evidence type="ECO:0000256" key="7">
    <source>
        <dbReference type="ARBA" id="ARBA00023136"/>
    </source>
</evidence>
<dbReference type="AlphaFoldDB" id="A0A1C6Z6B2"/>
<keyword evidence="3 9" id="KW-0808">Transferase</keyword>
<evidence type="ECO:0000256" key="2">
    <source>
        <dbReference type="ARBA" id="ARBA00022519"/>
    </source>
</evidence>
<dbReference type="InterPro" id="IPR004960">
    <property type="entry name" value="LipA_acyltrans"/>
</dbReference>
<evidence type="ECO:0000313" key="11">
    <source>
        <dbReference type="Proteomes" id="UP000094844"/>
    </source>
</evidence>
<comment type="pathway">
    <text evidence="9">Glycolipid biosynthesis; KDO(2)-lipid A biosynthesis; KDO(2)-lipid A from CMP-3-deoxy-D-manno-octulosonate and lipid IV(A): step 3/4.</text>
</comment>
<evidence type="ECO:0000256" key="8">
    <source>
        <dbReference type="ARBA" id="ARBA00023315"/>
    </source>
</evidence>
<dbReference type="PIRSF" id="PIRSF026649">
    <property type="entry name" value="MsbB"/>
    <property type="match status" value="1"/>
</dbReference>
<comment type="catalytic activity">
    <reaction evidence="9">
        <text>an alpha-Kdo-(2-&gt;4)-alpha-Kdo-(2-&gt;6)-lipid IVA + a fatty acyl-[ACP] = an alpha-Kdo-(2-&gt;4)-alpha-Kdo-(2-&gt;6)-(acyl)-lipid IVA + holo-[ACP]</text>
        <dbReference type="Rhea" id="RHEA:69396"/>
        <dbReference type="Rhea" id="RHEA-COMP:9685"/>
        <dbReference type="Rhea" id="RHEA-COMP:14125"/>
        <dbReference type="ChEBI" id="CHEBI:64479"/>
        <dbReference type="ChEBI" id="CHEBI:138651"/>
        <dbReference type="ChEBI" id="CHEBI:176429"/>
        <dbReference type="ChEBI" id="CHEBI:176430"/>
        <dbReference type="EC" id="2.3.1.241"/>
    </reaction>
</comment>
<keyword evidence="4 9" id="KW-0812">Transmembrane</keyword>
<dbReference type="HAMAP" id="MF_01942">
    <property type="entry name" value="Lipid_A_LpxL_LpxP"/>
    <property type="match status" value="1"/>
</dbReference>
<feature type="short sequence motif" description="HXXXXD motif" evidence="9">
    <location>
        <begin position="152"/>
        <end position="157"/>
    </location>
</feature>
<sequence length="326" mass="37892">MYTIGSQFIQRGSDFPVMADNHVYPKFERELLHPRYWLTWLGLGVLYILVLLPYPWLYKFGTWLGRTAMKFMKRRVKISLRNLELCFPQMSEAERREKVAKNFESVGMGLIETGMAWFWPTWRINRWCKAEGLENIAKAQQESKGVLLIGLHFLTLELGARIFGVHNPGVGVYRPNDNKVVDWMQTWGRLRSNKYMLDRKDVKGMIRALKEGEIVWYAPDHDYGPRSSVFVPLFAVEEAATTTGTYILARMGKPAIIPFNAVRAEDGSGYTMVIQPRLEDFPLENETVAAIAMNKVVEQEILRAPTQYMWMHRRFKTRPKGMPSRY</sequence>
<dbReference type="GO" id="GO:0008913">
    <property type="term" value="F:Kdo2-lipid IVA acyltransferase activity"/>
    <property type="evidence" value="ECO:0007669"/>
    <property type="project" value="UniProtKB-EC"/>
</dbReference>
<evidence type="ECO:0000256" key="1">
    <source>
        <dbReference type="ARBA" id="ARBA00022475"/>
    </source>
</evidence>
<organism evidence="10 11">
    <name type="scientific">Hafnia alvei</name>
    <dbReference type="NCBI Taxonomy" id="569"/>
    <lineage>
        <taxon>Bacteria</taxon>
        <taxon>Pseudomonadati</taxon>
        <taxon>Pseudomonadota</taxon>
        <taxon>Gammaproteobacteria</taxon>
        <taxon>Enterobacterales</taxon>
        <taxon>Hafniaceae</taxon>
        <taxon>Hafnia</taxon>
    </lineage>
</organism>
<dbReference type="UniPathway" id="UPA00360">
    <property type="reaction ID" value="UER00485"/>
</dbReference>
<dbReference type="NCBIfam" id="TIGR02207">
    <property type="entry name" value="lipid_A_htrB"/>
    <property type="match status" value="1"/>
</dbReference>
<keyword evidence="1 9" id="KW-1003">Cell membrane</keyword>
<dbReference type="GO" id="GO:0036104">
    <property type="term" value="P:Kdo2-lipid A biosynthetic process"/>
    <property type="evidence" value="ECO:0007669"/>
    <property type="project" value="UniProtKB-UniRule"/>
</dbReference>
<evidence type="ECO:0000256" key="9">
    <source>
        <dbReference type="HAMAP-Rule" id="MF_01942"/>
    </source>
</evidence>
<dbReference type="PANTHER" id="PTHR30606:SF9">
    <property type="entry name" value="LIPID A BIOSYNTHESIS LAUROYLTRANSFERASE"/>
    <property type="match status" value="1"/>
</dbReference>
<keyword evidence="5 9" id="KW-0448">Lipopolysaccharide biosynthesis</keyword>
<dbReference type="EC" id="2.3.1.241" evidence="9"/>
<feature type="transmembrane region" description="Helical" evidence="9">
    <location>
        <begin position="37"/>
        <end position="57"/>
    </location>
</feature>
<evidence type="ECO:0000256" key="4">
    <source>
        <dbReference type="ARBA" id="ARBA00022692"/>
    </source>
</evidence>
<comment type="subcellular location">
    <subcellularLocation>
        <location evidence="9">Cell inner membrane</location>
        <topology evidence="9">Single-pass membrane protein</topology>
    </subcellularLocation>
</comment>
<dbReference type="GO" id="GO:0005886">
    <property type="term" value="C:plasma membrane"/>
    <property type="evidence" value="ECO:0007669"/>
    <property type="project" value="UniProtKB-SubCell"/>
</dbReference>
<proteinExistence type="inferred from homology"/>
<comment type="function">
    <text evidence="9">Catalyzes the transfer of an acyl chain from an acyl-[acyl-carrier-protein] (ACP) to a Kdo(2)-lipid IV(A) to form a Kdo(2)-(acyl)-lipid IV(A).</text>
</comment>
<reference evidence="10 11" key="1">
    <citation type="submission" date="2016-09" db="EMBL/GenBank/DDBJ databases">
        <authorList>
            <person name="Capua I."/>
            <person name="De Benedictis P."/>
            <person name="Joannis T."/>
            <person name="Lombin L.H."/>
            <person name="Cattoli G."/>
        </authorList>
    </citation>
    <scope>NUCLEOTIDE SEQUENCE [LARGE SCALE GENOMIC DNA]</scope>
    <source>
        <strain evidence="10 11">GB001</strain>
    </source>
</reference>
<dbReference type="CDD" id="cd07984">
    <property type="entry name" value="LPLAT_LABLAT-like"/>
    <property type="match status" value="1"/>
</dbReference>
<dbReference type="EMBL" id="FMIQ01000075">
    <property type="protein sequence ID" value="SCM54618.1"/>
    <property type="molecule type" value="Genomic_DNA"/>
</dbReference>
<dbReference type="PANTHER" id="PTHR30606">
    <property type="entry name" value="LIPID A BIOSYNTHESIS LAUROYL ACYLTRANSFERASE"/>
    <property type="match status" value="1"/>
</dbReference>
<keyword evidence="7 9" id="KW-0472">Membrane</keyword>
<evidence type="ECO:0000256" key="5">
    <source>
        <dbReference type="ARBA" id="ARBA00022985"/>
    </source>
</evidence>